<dbReference type="OrthoDB" id="1026046at2759"/>
<dbReference type="PANTHER" id="PTHR31374:SF29">
    <property type="entry name" value="SAUR-LIKE AUXIN-RESPONSIVE PROTEIN FAMILY"/>
    <property type="match status" value="1"/>
</dbReference>
<gene>
    <name evidence="2" type="ORF">GIB67_028027</name>
</gene>
<dbReference type="EMBL" id="JACGCM010000852">
    <property type="protein sequence ID" value="KAF6165468.1"/>
    <property type="molecule type" value="Genomic_DNA"/>
</dbReference>
<comment type="similarity">
    <text evidence="1">Belongs to the ARG7 family.</text>
</comment>
<accession>A0A7J7NF20</accession>
<protein>
    <submittedName>
        <fullName evidence="2">Uncharacterized protein</fullName>
    </submittedName>
</protein>
<organism evidence="2 3">
    <name type="scientific">Kingdonia uniflora</name>
    <dbReference type="NCBI Taxonomy" id="39325"/>
    <lineage>
        <taxon>Eukaryota</taxon>
        <taxon>Viridiplantae</taxon>
        <taxon>Streptophyta</taxon>
        <taxon>Embryophyta</taxon>
        <taxon>Tracheophyta</taxon>
        <taxon>Spermatophyta</taxon>
        <taxon>Magnoliopsida</taxon>
        <taxon>Ranunculales</taxon>
        <taxon>Circaeasteraceae</taxon>
        <taxon>Kingdonia</taxon>
    </lineage>
</organism>
<dbReference type="Proteomes" id="UP000541444">
    <property type="component" value="Unassembled WGS sequence"/>
</dbReference>
<evidence type="ECO:0000313" key="3">
    <source>
        <dbReference type="Proteomes" id="UP000541444"/>
    </source>
</evidence>
<dbReference type="PANTHER" id="PTHR31374">
    <property type="entry name" value="AUXIN-INDUCED PROTEIN-LIKE-RELATED"/>
    <property type="match status" value="1"/>
</dbReference>
<dbReference type="InterPro" id="IPR003676">
    <property type="entry name" value="SAUR_fam"/>
</dbReference>
<evidence type="ECO:0000256" key="1">
    <source>
        <dbReference type="ARBA" id="ARBA00006974"/>
    </source>
</evidence>
<comment type="caution">
    <text evidence="2">The sequence shown here is derived from an EMBL/GenBank/DDBJ whole genome shotgun (WGS) entry which is preliminary data.</text>
</comment>
<dbReference type="GO" id="GO:0009733">
    <property type="term" value="P:response to auxin"/>
    <property type="evidence" value="ECO:0007669"/>
    <property type="project" value="InterPro"/>
</dbReference>
<evidence type="ECO:0000313" key="2">
    <source>
        <dbReference type="EMBL" id="KAF6165468.1"/>
    </source>
</evidence>
<dbReference type="Pfam" id="PF02519">
    <property type="entry name" value="Auxin_inducible"/>
    <property type="match status" value="1"/>
</dbReference>
<sequence length="183" mass="21435">MSDFEREKTSCIFLLWKLISHCASLFLDKKSRKGDGHGGLTEEGQRKTSSILRKLQEHKLREVEDGYMLEKVVLVNGCRFDVDAADSILEKIMRQIRDVPKGYLTIMVGQGEDQMRVVVPVKYFKHPLFMQLLQEAEEFGFDQKGIINIPCHIQEFQQVRGMIDKEMSLHRHHHYFEYKISSF</sequence>
<name>A0A7J7NF20_9MAGN</name>
<dbReference type="AlphaFoldDB" id="A0A7J7NF20"/>
<reference evidence="2 3" key="1">
    <citation type="journal article" date="2020" name="IScience">
        <title>Genome Sequencing of the Endangered Kingdonia uniflora (Circaeasteraceae, Ranunculales) Reveals Potential Mechanisms of Evolutionary Specialization.</title>
        <authorList>
            <person name="Sun Y."/>
            <person name="Deng T."/>
            <person name="Zhang A."/>
            <person name="Moore M.J."/>
            <person name="Landis J.B."/>
            <person name="Lin N."/>
            <person name="Zhang H."/>
            <person name="Zhang X."/>
            <person name="Huang J."/>
            <person name="Zhang X."/>
            <person name="Sun H."/>
            <person name="Wang H."/>
        </authorList>
    </citation>
    <scope>NUCLEOTIDE SEQUENCE [LARGE SCALE GENOMIC DNA]</scope>
    <source>
        <strain evidence="2">TB1705</strain>
        <tissue evidence="2">Leaf</tissue>
    </source>
</reference>
<proteinExistence type="inferred from homology"/>
<keyword evidence="3" id="KW-1185">Reference proteome</keyword>